<keyword evidence="3" id="KW-1185">Reference proteome</keyword>
<feature type="chain" id="PRO_5046503381" evidence="1">
    <location>
        <begin position="18"/>
        <end position="36"/>
    </location>
</feature>
<keyword evidence="1" id="KW-0732">Signal</keyword>
<comment type="caution">
    <text evidence="2">The sequence shown here is derived from an EMBL/GenBank/DDBJ whole genome shotgun (WGS) entry which is preliminary data.</text>
</comment>
<gene>
    <name evidence="2" type="ORF">J2125_003918</name>
</gene>
<evidence type="ECO:0000256" key="1">
    <source>
        <dbReference type="SAM" id="SignalP"/>
    </source>
</evidence>
<name>A0ABS4PF62_9GAMM</name>
<reference evidence="3" key="2">
    <citation type="submission" date="2023-07" db="EMBL/GenBank/DDBJ databases">
        <title>Genome mining of underrepresented organisms for secondary metabolites.</title>
        <authorList>
            <person name="D'Agostino P.M."/>
        </authorList>
    </citation>
    <scope>NUCLEOTIDE SEQUENCE [LARGE SCALE GENOMIC DNA]</scope>
    <source>
        <strain evidence="3">WS4403</strain>
    </source>
</reference>
<feature type="signal peptide" evidence="1">
    <location>
        <begin position="1"/>
        <end position="17"/>
    </location>
</feature>
<evidence type="ECO:0000313" key="2">
    <source>
        <dbReference type="EMBL" id="MBP2170726.1"/>
    </source>
</evidence>
<protein>
    <submittedName>
        <fullName evidence="2">Uncharacterized protein</fullName>
    </submittedName>
</protein>
<reference evidence="2 3" key="1">
    <citation type="submission" date="2021-03" db="EMBL/GenBank/DDBJ databases">
        <authorList>
            <person name="D'Agostino P."/>
            <person name="Huntemann M."/>
            <person name="Clum A."/>
            <person name="Spunde A."/>
            <person name="Palaniappan K."/>
            <person name="Ritter S."/>
            <person name="Mikhailova N."/>
            <person name="Chen I.-M."/>
            <person name="Stamatis D."/>
            <person name="Reddy T."/>
            <person name="O'Malley R."/>
            <person name="Daum C."/>
            <person name="Shapiro N."/>
            <person name="Ivanova N."/>
            <person name="Kyrpides N."/>
            <person name="Woyke T."/>
        </authorList>
    </citation>
    <scope>NUCLEOTIDE SEQUENCE [LARGE SCALE GENOMIC DNA]</scope>
    <source>
        <strain evidence="2 3">WS4403</strain>
    </source>
</reference>
<proteinExistence type="predicted"/>
<accession>A0ABS4PF62</accession>
<sequence length="36" mass="3904">MKLIISLLMLVHLQVNAAFKLDAEPGDEPAAPLDTQ</sequence>
<organism evidence="2 3">
    <name type="scientific">Winslowiella toletana</name>
    <dbReference type="NCBI Taxonomy" id="92490"/>
    <lineage>
        <taxon>Bacteria</taxon>
        <taxon>Pseudomonadati</taxon>
        <taxon>Pseudomonadota</taxon>
        <taxon>Gammaproteobacteria</taxon>
        <taxon>Enterobacterales</taxon>
        <taxon>Erwiniaceae</taxon>
        <taxon>Winslowiella</taxon>
    </lineage>
</organism>
<dbReference type="EMBL" id="JAGGMQ010000001">
    <property type="protein sequence ID" value="MBP2170726.1"/>
    <property type="molecule type" value="Genomic_DNA"/>
</dbReference>
<dbReference type="Proteomes" id="UP001195624">
    <property type="component" value="Unassembled WGS sequence"/>
</dbReference>
<evidence type="ECO:0000313" key="3">
    <source>
        <dbReference type="Proteomes" id="UP001195624"/>
    </source>
</evidence>